<gene>
    <name evidence="1" type="ORF">MtrunA17_Chr3g0098501</name>
</gene>
<dbReference type="EMBL" id="PSQE01000003">
    <property type="protein sequence ID" value="RHN67055.1"/>
    <property type="molecule type" value="Genomic_DNA"/>
</dbReference>
<evidence type="ECO:0000313" key="1">
    <source>
        <dbReference type="EMBL" id="RHN67055.1"/>
    </source>
</evidence>
<dbReference type="Gramene" id="rna15187">
    <property type="protein sequence ID" value="RHN67055.1"/>
    <property type="gene ID" value="gene15187"/>
</dbReference>
<reference evidence="1" key="1">
    <citation type="journal article" date="2018" name="Nat. Plants">
        <title>Whole-genome landscape of Medicago truncatula symbiotic genes.</title>
        <authorList>
            <person name="Pecrix Y."/>
            <person name="Gamas P."/>
            <person name="Carrere S."/>
        </authorList>
    </citation>
    <scope>NUCLEOTIDE SEQUENCE</scope>
    <source>
        <tissue evidence="1">Leaves</tissue>
    </source>
</reference>
<comment type="caution">
    <text evidence="1">The sequence shown here is derived from an EMBL/GenBank/DDBJ whole genome shotgun (WGS) entry which is preliminary data.</text>
</comment>
<sequence>MLPQEQIIRGKFVWRYVPTRLRRLILKYPCELEMNEFTEEVLREYSLYLEVAAVNYFRSKLDISSSENEEDVVVLPCQVGERVRDQRLANTVDESFLMYMAVLEEFGVTITFTAFEMDVLMLLNVEPSQIRPNSLAFIRGFEILCKALSLEPSAASSFISMGLKMSIKGCGFRLVPILEKILFPPYASNFKEW</sequence>
<dbReference type="AlphaFoldDB" id="A0A396ISY4"/>
<proteinExistence type="predicted"/>
<accession>A0A396ISY4</accession>
<name>A0A396ISY4_MEDTR</name>
<organism evidence="1">
    <name type="scientific">Medicago truncatula</name>
    <name type="common">Barrel medic</name>
    <name type="synonym">Medicago tribuloides</name>
    <dbReference type="NCBI Taxonomy" id="3880"/>
    <lineage>
        <taxon>Eukaryota</taxon>
        <taxon>Viridiplantae</taxon>
        <taxon>Streptophyta</taxon>
        <taxon>Embryophyta</taxon>
        <taxon>Tracheophyta</taxon>
        <taxon>Spermatophyta</taxon>
        <taxon>Magnoliopsida</taxon>
        <taxon>eudicotyledons</taxon>
        <taxon>Gunneridae</taxon>
        <taxon>Pentapetalae</taxon>
        <taxon>rosids</taxon>
        <taxon>fabids</taxon>
        <taxon>Fabales</taxon>
        <taxon>Fabaceae</taxon>
        <taxon>Papilionoideae</taxon>
        <taxon>50 kb inversion clade</taxon>
        <taxon>NPAAA clade</taxon>
        <taxon>Hologalegina</taxon>
        <taxon>IRL clade</taxon>
        <taxon>Trifolieae</taxon>
        <taxon>Medicago</taxon>
    </lineage>
</organism>
<protein>
    <submittedName>
        <fullName evidence="1">Uncharacterized protein</fullName>
    </submittedName>
</protein>
<dbReference type="Proteomes" id="UP000265566">
    <property type="component" value="Chromosome 3"/>
</dbReference>